<evidence type="ECO:0000256" key="1">
    <source>
        <dbReference type="SAM" id="MobiDB-lite"/>
    </source>
</evidence>
<dbReference type="Proteomes" id="UP000054869">
    <property type="component" value="Unassembled WGS sequence"/>
</dbReference>
<keyword evidence="2" id="KW-0472">Membrane</keyword>
<dbReference type="PATRIC" id="fig|45067.4.peg.2531"/>
<dbReference type="AlphaFoldDB" id="A0A0W0VFB9"/>
<evidence type="ECO:0000256" key="2">
    <source>
        <dbReference type="SAM" id="Phobius"/>
    </source>
</evidence>
<feature type="transmembrane region" description="Helical" evidence="2">
    <location>
        <begin position="332"/>
        <end position="355"/>
    </location>
</feature>
<proteinExistence type="predicted"/>
<keyword evidence="2" id="KW-1133">Transmembrane helix</keyword>
<accession>A0A0W0VFB9</accession>
<keyword evidence="4" id="KW-1185">Reference proteome</keyword>
<name>A0A0W0VFB9_9GAMM</name>
<evidence type="ECO:0000313" key="3">
    <source>
        <dbReference type="EMBL" id="KTD18808.1"/>
    </source>
</evidence>
<evidence type="ECO:0000313" key="4">
    <source>
        <dbReference type="Proteomes" id="UP000054869"/>
    </source>
</evidence>
<feature type="transmembrane region" description="Helical" evidence="2">
    <location>
        <begin position="361"/>
        <end position="380"/>
    </location>
</feature>
<keyword evidence="2" id="KW-0812">Transmembrane</keyword>
<comment type="caution">
    <text evidence="3">The sequence shown here is derived from an EMBL/GenBank/DDBJ whole genome shotgun (WGS) entry which is preliminary data.</text>
</comment>
<gene>
    <name evidence="3" type="ORF">Llan_2411</name>
</gene>
<sequence length="540" mass="61751">MSNVRIILGNYIEVLKRKLFLRPADSNSEPQPSYAEQFTAESRDITSDILTDLHRNTFVNSNHRTFKDHVTTWLAPNTSKAYTQGNITASLYSMILKGFILFNPKFVKVGSKRKDNNREEYHDDKVRFNLSFAFYDDNGIPCGVNISYSTLDPELWTAAIIRNTTTEPELRKVLIISPEDIIDAPEDKLTAPAKAADFFLNFLQSKQIKKLLTDVFLADGTVNLQSLKTLQPRYVPKQPEDQKRRLTTLRWQEGVVKKWMLTEAQFQRLKIALEQKQQQNLRQAHAWYESVLLLWHEEKMVITENRLKNLHKPLDKKAKQSFLQRHVNFKNALVNLIILMVLFSVILICAMMEVISAGMATLFLVGVGAAIAGLMVRVGMRVHHEEEELSAYQQQLAMETEVIIRSTLANYQRKLQEINTKIDISHLKQPYFSFEILEEITKEAGINIENKPEQVQRAVLAADFTSEEFTKLCKSLQEMAQIASPVSASNNELPGDVAPWRFSNKELIAANISLPGTRSQDPKVRMREISEAETSKGPNR</sequence>
<reference evidence="3 4" key="1">
    <citation type="submission" date="2015-11" db="EMBL/GenBank/DDBJ databases">
        <title>Genomic analysis of 38 Legionella species identifies large and diverse effector repertoires.</title>
        <authorList>
            <person name="Burstein D."/>
            <person name="Amaro F."/>
            <person name="Zusman T."/>
            <person name="Lifshitz Z."/>
            <person name="Cohen O."/>
            <person name="Gilbert J.A."/>
            <person name="Pupko T."/>
            <person name="Shuman H.A."/>
            <person name="Segal G."/>
        </authorList>
    </citation>
    <scope>NUCLEOTIDE SEQUENCE [LARGE SCALE GENOMIC DNA]</scope>
    <source>
        <strain evidence="3 4">ATCC 49751</strain>
    </source>
</reference>
<feature type="compositionally biased region" description="Basic and acidic residues" evidence="1">
    <location>
        <begin position="520"/>
        <end position="534"/>
    </location>
</feature>
<organism evidence="3 4">
    <name type="scientific">Legionella lansingensis</name>
    <dbReference type="NCBI Taxonomy" id="45067"/>
    <lineage>
        <taxon>Bacteria</taxon>
        <taxon>Pseudomonadati</taxon>
        <taxon>Pseudomonadota</taxon>
        <taxon>Gammaproteobacteria</taxon>
        <taxon>Legionellales</taxon>
        <taxon>Legionellaceae</taxon>
        <taxon>Legionella</taxon>
    </lineage>
</organism>
<feature type="region of interest" description="Disordered" evidence="1">
    <location>
        <begin position="514"/>
        <end position="540"/>
    </location>
</feature>
<protein>
    <submittedName>
        <fullName evidence="3">Uncharacterized protein</fullName>
    </submittedName>
</protein>
<dbReference type="EMBL" id="LNYI01000057">
    <property type="protein sequence ID" value="KTD18808.1"/>
    <property type="molecule type" value="Genomic_DNA"/>
</dbReference>